<accession>A0A1I8F9S8</accession>
<name>A0A1I8F9S8_9PLAT</name>
<dbReference type="Proteomes" id="UP000095280">
    <property type="component" value="Unplaced"/>
</dbReference>
<proteinExistence type="predicted"/>
<feature type="compositionally biased region" description="Acidic residues" evidence="1">
    <location>
        <begin position="36"/>
        <end position="45"/>
    </location>
</feature>
<evidence type="ECO:0000313" key="2">
    <source>
        <dbReference type="Proteomes" id="UP000095280"/>
    </source>
</evidence>
<organism evidence="2 3">
    <name type="scientific">Macrostomum lignano</name>
    <dbReference type="NCBI Taxonomy" id="282301"/>
    <lineage>
        <taxon>Eukaryota</taxon>
        <taxon>Metazoa</taxon>
        <taxon>Spiralia</taxon>
        <taxon>Lophotrochozoa</taxon>
        <taxon>Platyhelminthes</taxon>
        <taxon>Rhabditophora</taxon>
        <taxon>Macrostomorpha</taxon>
        <taxon>Macrostomida</taxon>
        <taxon>Macrostomidae</taxon>
        <taxon>Macrostomum</taxon>
    </lineage>
</organism>
<dbReference type="WBParaSite" id="maker-unitig_26045-snap-gene-0.2-mRNA-1">
    <property type="protein sequence ID" value="maker-unitig_26045-snap-gene-0.2-mRNA-1"/>
    <property type="gene ID" value="maker-unitig_26045-snap-gene-0.2"/>
</dbReference>
<evidence type="ECO:0000313" key="3">
    <source>
        <dbReference type="WBParaSite" id="maker-unitig_26045-snap-gene-0.2-mRNA-1"/>
    </source>
</evidence>
<protein>
    <submittedName>
        <fullName evidence="3">Vesicle transport protein</fullName>
    </submittedName>
</protein>
<reference evidence="3" key="1">
    <citation type="submission" date="2016-11" db="UniProtKB">
        <authorList>
            <consortium name="WormBaseParasite"/>
        </authorList>
    </citation>
    <scope>IDENTIFICATION</scope>
</reference>
<feature type="compositionally biased region" description="Basic and acidic residues" evidence="1">
    <location>
        <begin position="1"/>
        <end position="11"/>
    </location>
</feature>
<feature type="region of interest" description="Disordered" evidence="1">
    <location>
        <begin position="1"/>
        <end position="86"/>
    </location>
</feature>
<dbReference type="AlphaFoldDB" id="A0A1I8F9S8"/>
<evidence type="ECO:0000256" key="1">
    <source>
        <dbReference type="SAM" id="MobiDB-lite"/>
    </source>
</evidence>
<sequence length="191" mass="20250">LLFRSDSRAAHSVETACPTGSQCTASSSNSSRSPEADEDPTSQDFEESRGLKAQQPPPPPPSLPMSHGHNGNGKKDSEGAAAGMTSSTGSRLYQSHIIGADMDQAVFNFCAWALTIFSYVIAGLTFPLSLFVCLKISIFIAAASSQLHRCPCSLGQLTAGKQKQTSCRFPAGRLRHRSLAPPGPAIFLAIR</sequence>
<keyword evidence="2" id="KW-1185">Reference proteome</keyword>